<sequence length="33" mass="3861">MEFRTGFSSIYIRICHICIIFIQSCNSCINYSP</sequence>
<dbReference type="EMBL" id="CP133620">
    <property type="protein sequence ID" value="WMV46833.1"/>
    <property type="molecule type" value="Genomic_DNA"/>
</dbReference>
<evidence type="ECO:0000313" key="2">
    <source>
        <dbReference type="Proteomes" id="UP001234989"/>
    </source>
</evidence>
<protein>
    <submittedName>
        <fullName evidence="1">Uncharacterized protein</fullName>
    </submittedName>
</protein>
<dbReference type="Proteomes" id="UP001234989">
    <property type="component" value="Chromosome 9"/>
</dbReference>
<dbReference type="PROSITE" id="PS51257">
    <property type="entry name" value="PROKAR_LIPOPROTEIN"/>
    <property type="match status" value="1"/>
</dbReference>
<gene>
    <name evidence="1" type="ORF">MTR67_040218</name>
</gene>
<reference evidence="1" key="1">
    <citation type="submission" date="2023-08" db="EMBL/GenBank/DDBJ databases">
        <title>A de novo genome assembly of Solanum verrucosum Schlechtendal, a Mexican diploid species geographically isolated from the other diploid A-genome species in potato relatives.</title>
        <authorList>
            <person name="Hosaka K."/>
        </authorList>
    </citation>
    <scope>NUCLEOTIDE SEQUENCE</scope>
    <source>
        <tissue evidence="1">Young leaves</tissue>
    </source>
</reference>
<keyword evidence="2" id="KW-1185">Reference proteome</keyword>
<accession>A0AAF0ZR72</accession>
<dbReference type="AlphaFoldDB" id="A0AAF0ZR72"/>
<organism evidence="1 2">
    <name type="scientific">Solanum verrucosum</name>
    <dbReference type="NCBI Taxonomy" id="315347"/>
    <lineage>
        <taxon>Eukaryota</taxon>
        <taxon>Viridiplantae</taxon>
        <taxon>Streptophyta</taxon>
        <taxon>Embryophyta</taxon>
        <taxon>Tracheophyta</taxon>
        <taxon>Spermatophyta</taxon>
        <taxon>Magnoliopsida</taxon>
        <taxon>eudicotyledons</taxon>
        <taxon>Gunneridae</taxon>
        <taxon>Pentapetalae</taxon>
        <taxon>asterids</taxon>
        <taxon>lamiids</taxon>
        <taxon>Solanales</taxon>
        <taxon>Solanaceae</taxon>
        <taxon>Solanoideae</taxon>
        <taxon>Solaneae</taxon>
        <taxon>Solanum</taxon>
    </lineage>
</organism>
<name>A0AAF0ZR72_SOLVR</name>
<proteinExistence type="predicted"/>
<evidence type="ECO:0000313" key="1">
    <source>
        <dbReference type="EMBL" id="WMV46833.1"/>
    </source>
</evidence>